<evidence type="ECO:0008006" key="3">
    <source>
        <dbReference type="Google" id="ProtNLM"/>
    </source>
</evidence>
<dbReference type="OrthoDB" id="3576575at2"/>
<evidence type="ECO:0000313" key="2">
    <source>
        <dbReference type="Proteomes" id="UP000295444"/>
    </source>
</evidence>
<accession>A0A4R6SCY6</accession>
<dbReference type="RefSeq" id="WP_133851071.1">
    <property type="nucleotide sequence ID" value="NZ_SNXZ01000003.1"/>
</dbReference>
<name>A0A4R6SCY6_LABRH</name>
<dbReference type="Proteomes" id="UP000295444">
    <property type="component" value="Unassembled WGS sequence"/>
</dbReference>
<dbReference type="InterPro" id="IPR011990">
    <property type="entry name" value="TPR-like_helical_dom_sf"/>
</dbReference>
<sequence length="389" mass="43093">MPLEQQPAARTLLEHLIRTERGETYEEFTEFAEGFARRNHLPGTLSLRHLLRLAAGRRPDGGPLGKPRPATAGLLERIFGVPVADLLRPPSPETDDHTALELRQRLNAARHVDMAVIDLLRQQLDALRRLDRQMGAIVAYDEVCAKINQIHQLHTHSLTPNVRIALATLLAELNALAGWEALDRYQLTDAWEHHERAKQAANEAESPNLYAHAMAQQASILTDLAEPNAAIDQLAAARSMVKRTAPAVLRAWLAAAHGEGLANTNNRDAALRSFDRAEHLRPADPTNVTLPFLFLDGVHLQRWRGHALSRLGDTNAIDTLTNALSSLDPTFSRAEAALRIDLGIALWSLNERQQAQDQIHRASHIAKDIGSVRQQIRGRAIAVNSSHLM</sequence>
<evidence type="ECO:0000313" key="1">
    <source>
        <dbReference type="EMBL" id="TDP97939.1"/>
    </source>
</evidence>
<organism evidence="1 2">
    <name type="scientific">Labedaea rhizosphaerae</name>
    <dbReference type="NCBI Taxonomy" id="598644"/>
    <lineage>
        <taxon>Bacteria</taxon>
        <taxon>Bacillati</taxon>
        <taxon>Actinomycetota</taxon>
        <taxon>Actinomycetes</taxon>
        <taxon>Pseudonocardiales</taxon>
        <taxon>Pseudonocardiaceae</taxon>
        <taxon>Labedaea</taxon>
    </lineage>
</organism>
<comment type="caution">
    <text evidence="1">The sequence shown here is derived from an EMBL/GenBank/DDBJ whole genome shotgun (WGS) entry which is preliminary data.</text>
</comment>
<proteinExistence type="predicted"/>
<dbReference type="AlphaFoldDB" id="A0A4R6SCY6"/>
<gene>
    <name evidence="1" type="ORF">EV186_103919</name>
</gene>
<dbReference type="EMBL" id="SNXZ01000003">
    <property type="protein sequence ID" value="TDP97939.1"/>
    <property type="molecule type" value="Genomic_DNA"/>
</dbReference>
<dbReference type="SUPFAM" id="SSF48452">
    <property type="entry name" value="TPR-like"/>
    <property type="match status" value="1"/>
</dbReference>
<dbReference type="Gene3D" id="1.25.40.10">
    <property type="entry name" value="Tetratricopeptide repeat domain"/>
    <property type="match status" value="1"/>
</dbReference>
<protein>
    <recommendedName>
        <fullName evidence="3">Tetratricopeptide repeat protein</fullName>
    </recommendedName>
</protein>
<keyword evidence="2" id="KW-1185">Reference proteome</keyword>
<reference evidence="1 2" key="1">
    <citation type="submission" date="2019-03" db="EMBL/GenBank/DDBJ databases">
        <title>Genomic Encyclopedia of Type Strains, Phase IV (KMG-IV): sequencing the most valuable type-strain genomes for metagenomic binning, comparative biology and taxonomic classification.</title>
        <authorList>
            <person name="Goeker M."/>
        </authorList>
    </citation>
    <scope>NUCLEOTIDE SEQUENCE [LARGE SCALE GENOMIC DNA]</scope>
    <source>
        <strain evidence="1 2">DSM 45361</strain>
    </source>
</reference>